<dbReference type="GeneID" id="75917442"/>
<comment type="similarity">
    <text evidence="3">Belongs to the CENP-K/MCM22 family.</text>
</comment>
<accession>A0AAD5H8Y4</accession>
<keyword evidence="6" id="KW-0539">Nucleus</keyword>
<organism evidence="9 10">
    <name type="scientific">Umbelopsis ramanniana AG</name>
    <dbReference type="NCBI Taxonomy" id="1314678"/>
    <lineage>
        <taxon>Eukaryota</taxon>
        <taxon>Fungi</taxon>
        <taxon>Fungi incertae sedis</taxon>
        <taxon>Mucoromycota</taxon>
        <taxon>Mucoromycotina</taxon>
        <taxon>Umbelopsidomycetes</taxon>
        <taxon>Umbelopsidales</taxon>
        <taxon>Umbelopsidaceae</taxon>
        <taxon>Umbelopsis</taxon>
    </lineage>
</organism>
<proteinExistence type="inferred from homology"/>
<evidence type="ECO:0000256" key="1">
    <source>
        <dbReference type="ARBA" id="ARBA00004123"/>
    </source>
</evidence>
<dbReference type="InterPro" id="IPR020993">
    <property type="entry name" value="Centromere_CenpK"/>
</dbReference>
<dbReference type="RefSeq" id="XP_051440826.1">
    <property type="nucleotide sequence ID" value="XM_051592099.1"/>
</dbReference>
<dbReference type="PANTHER" id="PTHR14401:SF6">
    <property type="entry name" value="CENTROMERE PROTEIN K"/>
    <property type="match status" value="1"/>
</dbReference>
<comment type="subcellular location">
    <subcellularLocation>
        <location evidence="2">Chromosome</location>
        <location evidence="2">Centromere</location>
    </subcellularLocation>
    <subcellularLocation>
        <location evidence="1">Nucleus</location>
    </subcellularLocation>
</comment>
<evidence type="ECO:0000313" key="9">
    <source>
        <dbReference type="EMBL" id="KAI8575822.1"/>
    </source>
</evidence>
<keyword evidence="5 8" id="KW-0175">Coiled coil</keyword>
<dbReference type="Proteomes" id="UP001206595">
    <property type="component" value="Unassembled WGS sequence"/>
</dbReference>
<dbReference type="GO" id="GO:0000775">
    <property type="term" value="C:chromosome, centromeric region"/>
    <property type="evidence" value="ECO:0007669"/>
    <property type="project" value="UniProtKB-SubCell"/>
</dbReference>
<dbReference type="EMBL" id="MU620969">
    <property type="protein sequence ID" value="KAI8575822.1"/>
    <property type="molecule type" value="Genomic_DNA"/>
</dbReference>
<name>A0AAD5H8Y4_UMBRA</name>
<evidence type="ECO:0000256" key="8">
    <source>
        <dbReference type="SAM" id="Coils"/>
    </source>
</evidence>
<keyword evidence="4" id="KW-0158">Chromosome</keyword>
<evidence type="ECO:0000256" key="5">
    <source>
        <dbReference type="ARBA" id="ARBA00023054"/>
    </source>
</evidence>
<dbReference type="PANTHER" id="PTHR14401">
    <property type="entry name" value="CENTROMERE PROTEIN K"/>
    <property type="match status" value="1"/>
</dbReference>
<reference evidence="9" key="1">
    <citation type="submission" date="2021-06" db="EMBL/GenBank/DDBJ databases">
        <authorList>
            <consortium name="DOE Joint Genome Institute"/>
            <person name="Mondo S.J."/>
            <person name="Amses K.R."/>
            <person name="Simmons D.R."/>
            <person name="Longcore J.E."/>
            <person name="Seto K."/>
            <person name="Alves G.H."/>
            <person name="Bonds A.E."/>
            <person name="Quandt C.A."/>
            <person name="Davis W.J."/>
            <person name="Chang Y."/>
            <person name="Letcher P.M."/>
            <person name="Powell M.J."/>
            <person name="Kuo A."/>
            <person name="Labutti K."/>
            <person name="Pangilinan J."/>
            <person name="Andreopoulos W."/>
            <person name="Tritt A."/>
            <person name="Riley R."/>
            <person name="Hundley H."/>
            <person name="Johnson J."/>
            <person name="Lipzen A."/>
            <person name="Barry K."/>
            <person name="Berbee M.L."/>
            <person name="Buchler N.E."/>
            <person name="Grigoriev I.V."/>
            <person name="Spatafora J.W."/>
            <person name="Stajich J.E."/>
            <person name="James T.Y."/>
        </authorList>
    </citation>
    <scope>NUCLEOTIDE SEQUENCE</scope>
    <source>
        <strain evidence="9">AG</strain>
    </source>
</reference>
<dbReference type="Pfam" id="PF11802">
    <property type="entry name" value="CENP-K"/>
    <property type="match status" value="1"/>
</dbReference>
<evidence type="ECO:0000256" key="3">
    <source>
        <dbReference type="ARBA" id="ARBA00005795"/>
    </source>
</evidence>
<evidence type="ECO:0000313" key="10">
    <source>
        <dbReference type="Proteomes" id="UP001206595"/>
    </source>
</evidence>
<keyword evidence="10" id="KW-1185">Reference proteome</keyword>
<evidence type="ECO:0000256" key="4">
    <source>
        <dbReference type="ARBA" id="ARBA00022454"/>
    </source>
</evidence>
<reference evidence="9" key="2">
    <citation type="journal article" date="2022" name="Proc. Natl. Acad. Sci. U.S.A.">
        <title>Diploid-dominant life cycles characterize the early evolution of Fungi.</title>
        <authorList>
            <person name="Amses K.R."/>
            <person name="Simmons D.R."/>
            <person name="Longcore J.E."/>
            <person name="Mondo S.J."/>
            <person name="Seto K."/>
            <person name="Jeronimo G.H."/>
            <person name="Bonds A.E."/>
            <person name="Quandt C.A."/>
            <person name="Davis W.J."/>
            <person name="Chang Y."/>
            <person name="Federici B.A."/>
            <person name="Kuo A."/>
            <person name="LaButti K."/>
            <person name="Pangilinan J."/>
            <person name="Andreopoulos W."/>
            <person name="Tritt A."/>
            <person name="Riley R."/>
            <person name="Hundley H."/>
            <person name="Johnson J."/>
            <person name="Lipzen A."/>
            <person name="Barry K."/>
            <person name="Lang B.F."/>
            <person name="Cuomo C.A."/>
            <person name="Buchler N.E."/>
            <person name="Grigoriev I.V."/>
            <person name="Spatafora J.W."/>
            <person name="Stajich J.E."/>
            <person name="James T.Y."/>
        </authorList>
    </citation>
    <scope>NUCLEOTIDE SEQUENCE</scope>
    <source>
        <strain evidence="9">AG</strain>
    </source>
</reference>
<dbReference type="GO" id="GO:0051382">
    <property type="term" value="P:kinetochore assembly"/>
    <property type="evidence" value="ECO:0007669"/>
    <property type="project" value="InterPro"/>
</dbReference>
<sequence length="295" mass="34839">MSIQQSLLENALNRATKEAAKLRIDDLPRPIDHAEKHRHENLVELISQKRLQLQQLQKRAQEQKINRKVADNRQLDFDYKRLLLVQRQKQMLQKEIDIQRLATDSRDNVDRDEALHELVAKRHLIGTTEELEKAYTYLQQELSQTKENLTRQQQILQEHQEVRDALTKKLIEVETSRDSTESPASKLREEYHEVNDRYMRIMNDLHDFLDETYPPKSVRISSRSAVGTSELMDVEFSLKDLLIELMNASYNTPGAYLRLEEGTYWPPYIETLIKARIVVRHPNDATKLKLEDYRL</sequence>
<protein>
    <submittedName>
        <fullName evidence="9">Uncharacterized protein</fullName>
    </submittedName>
</protein>
<keyword evidence="7" id="KW-0137">Centromere</keyword>
<comment type="caution">
    <text evidence="9">The sequence shown here is derived from an EMBL/GenBank/DDBJ whole genome shotgun (WGS) entry which is preliminary data.</text>
</comment>
<dbReference type="GO" id="GO:0000070">
    <property type="term" value="P:mitotic sister chromatid segregation"/>
    <property type="evidence" value="ECO:0007669"/>
    <property type="project" value="TreeGrafter"/>
</dbReference>
<evidence type="ECO:0000256" key="2">
    <source>
        <dbReference type="ARBA" id="ARBA00004584"/>
    </source>
</evidence>
<evidence type="ECO:0000256" key="7">
    <source>
        <dbReference type="ARBA" id="ARBA00023328"/>
    </source>
</evidence>
<feature type="coiled-coil region" evidence="8">
    <location>
        <begin position="5"/>
        <end position="73"/>
    </location>
</feature>
<dbReference type="GO" id="GO:0005634">
    <property type="term" value="C:nucleus"/>
    <property type="evidence" value="ECO:0007669"/>
    <property type="project" value="UniProtKB-SubCell"/>
</dbReference>
<evidence type="ECO:0000256" key="6">
    <source>
        <dbReference type="ARBA" id="ARBA00023242"/>
    </source>
</evidence>
<gene>
    <name evidence="9" type="ORF">K450DRAFT_260058</name>
</gene>
<feature type="coiled-coil region" evidence="8">
    <location>
        <begin position="128"/>
        <end position="204"/>
    </location>
</feature>
<dbReference type="AlphaFoldDB" id="A0AAD5H8Y4"/>